<evidence type="ECO:0000256" key="1">
    <source>
        <dbReference type="ARBA" id="ARBA00010203"/>
    </source>
</evidence>
<sequence>MEKADGQGAELQGAAGRPTSGAAARTDKEVVELVEADEVGGRGGCGRILLGDALERLQELSTGSVDTVVTSPPYFLLRNYGVDGQLGAEQTVAQWVSGLRAVMAEVARVLKEDGSVWLNLGDTYSRHDKHGAPPKSLLLGPERLLVGLIEDGWVVRNKLVWAKPNPMPASVRDRLSCTWEPIYLLVRSRSYFFDLDAVRVAPTEGTTRKKPSGKRGCAAKYEAAAGGRPSWSGPLAGDNSGLSAMKRAGRSSHPLGKNPGDVWTQPTAAYRGAHFATFPEGLVERPLLAGCPERTCLSCGTAWRRPPLEQRLGSLAVRAVVRKSCSCAKRDWQPGLVLDPFMGAGTVGVVAERLGRRWLGIELSEEFIGLAEQRIAGARAEREAATETVVDTTTVVDGEKQARNGRGATREEVEHED</sequence>
<evidence type="ECO:0000256" key="4">
    <source>
        <dbReference type="ARBA" id="ARBA00022691"/>
    </source>
</evidence>
<dbReference type="InterPro" id="IPR029063">
    <property type="entry name" value="SAM-dependent_MTases_sf"/>
</dbReference>
<dbReference type="InterPro" id="IPR001091">
    <property type="entry name" value="RM_Methyltransferase"/>
</dbReference>
<dbReference type="Gene3D" id="3.40.50.150">
    <property type="entry name" value="Vaccinia Virus protein VP39"/>
    <property type="match status" value="1"/>
</dbReference>
<feature type="region of interest" description="Disordered" evidence="9">
    <location>
        <begin position="1"/>
        <end position="26"/>
    </location>
</feature>
<dbReference type="GO" id="GO:0032259">
    <property type="term" value="P:methylation"/>
    <property type="evidence" value="ECO:0007669"/>
    <property type="project" value="UniProtKB-KW"/>
</dbReference>
<evidence type="ECO:0000256" key="8">
    <source>
        <dbReference type="RuleBase" id="RU362026"/>
    </source>
</evidence>
<evidence type="ECO:0000256" key="7">
    <source>
        <dbReference type="ARBA" id="ARBA00049120"/>
    </source>
</evidence>
<evidence type="ECO:0000256" key="2">
    <source>
        <dbReference type="ARBA" id="ARBA00022603"/>
    </source>
</evidence>
<dbReference type="Pfam" id="PF01555">
    <property type="entry name" value="N6_N4_Mtase"/>
    <property type="match status" value="1"/>
</dbReference>
<keyword evidence="3" id="KW-0808">Transferase</keyword>
<dbReference type="GO" id="GO:0003677">
    <property type="term" value="F:DNA binding"/>
    <property type="evidence" value="ECO:0007669"/>
    <property type="project" value="UniProtKB-KW"/>
</dbReference>
<evidence type="ECO:0000259" key="10">
    <source>
        <dbReference type="Pfam" id="PF01555"/>
    </source>
</evidence>
<organism evidence="11 12">
    <name type="scientific">Candidatus Neomicrothrix subdominans</name>
    <dbReference type="NCBI Taxonomy" id="2954438"/>
    <lineage>
        <taxon>Bacteria</taxon>
        <taxon>Bacillati</taxon>
        <taxon>Actinomycetota</taxon>
        <taxon>Acidimicrobiia</taxon>
        <taxon>Acidimicrobiales</taxon>
        <taxon>Microthrixaceae</taxon>
        <taxon>Candidatus Neomicrothrix</taxon>
    </lineage>
</organism>
<dbReference type="SUPFAM" id="SSF53335">
    <property type="entry name" value="S-adenosyl-L-methionine-dependent methyltransferases"/>
    <property type="match status" value="1"/>
</dbReference>
<reference evidence="11 12" key="1">
    <citation type="submission" date="2020-10" db="EMBL/GenBank/DDBJ databases">
        <title>Connecting structure to function with the recovery of over 1000 high-quality activated sludge metagenome-assembled genomes encoding full-length rRNA genes using long-read sequencing.</title>
        <authorList>
            <person name="Singleton C.M."/>
            <person name="Petriglieri F."/>
            <person name="Kristensen J.M."/>
            <person name="Kirkegaard R.H."/>
            <person name="Michaelsen T.Y."/>
            <person name="Andersen M.H."/>
            <person name="Karst S.M."/>
            <person name="Dueholm M.S."/>
            <person name="Nielsen P.H."/>
            <person name="Albertsen M."/>
        </authorList>
    </citation>
    <scope>NUCLEOTIDE SEQUENCE [LARGE SCALE GENOMIC DNA]</scope>
    <source>
        <strain evidence="11">Lyne_18-Q3-R50-59_MAXAC.006</strain>
    </source>
</reference>
<evidence type="ECO:0000313" key="11">
    <source>
        <dbReference type="EMBL" id="MBK9296199.1"/>
    </source>
</evidence>
<keyword evidence="5" id="KW-0680">Restriction system</keyword>
<dbReference type="PRINTS" id="PR00508">
    <property type="entry name" value="S21N4MTFRASE"/>
</dbReference>
<gene>
    <name evidence="11" type="ORF">IPN02_04900</name>
</gene>
<dbReference type="EC" id="2.1.1.-" evidence="8"/>
<dbReference type="Proteomes" id="UP000727993">
    <property type="component" value="Unassembled WGS sequence"/>
</dbReference>
<dbReference type="PROSITE" id="PS00093">
    <property type="entry name" value="N4_MTASE"/>
    <property type="match status" value="1"/>
</dbReference>
<comment type="caution">
    <text evidence="11">The sequence shown here is derived from an EMBL/GenBank/DDBJ whole genome shotgun (WGS) entry which is preliminary data.</text>
</comment>
<dbReference type="InterPro" id="IPR017985">
    <property type="entry name" value="MeTrfase_CN4_CS"/>
</dbReference>
<keyword evidence="2" id="KW-0489">Methyltransferase</keyword>
<dbReference type="EMBL" id="JADJZA010000001">
    <property type="protein sequence ID" value="MBK9296199.1"/>
    <property type="molecule type" value="Genomic_DNA"/>
</dbReference>
<keyword evidence="4" id="KW-0949">S-adenosyl-L-methionine</keyword>
<protein>
    <recommendedName>
        <fullName evidence="8">Methyltransferase</fullName>
        <ecNumber evidence="8">2.1.1.-</ecNumber>
    </recommendedName>
</protein>
<dbReference type="InterPro" id="IPR002941">
    <property type="entry name" value="DNA_methylase_N4/N6"/>
</dbReference>
<evidence type="ECO:0000256" key="6">
    <source>
        <dbReference type="ARBA" id="ARBA00023125"/>
    </source>
</evidence>
<dbReference type="GO" id="GO:0009307">
    <property type="term" value="P:DNA restriction-modification system"/>
    <property type="evidence" value="ECO:0007669"/>
    <property type="project" value="UniProtKB-KW"/>
</dbReference>
<dbReference type="AlphaFoldDB" id="A0A936NAP4"/>
<evidence type="ECO:0000256" key="5">
    <source>
        <dbReference type="ARBA" id="ARBA00022747"/>
    </source>
</evidence>
<proteinExistence type="inferred from homology"/>
<evidence type="ECO:0000256" key="9">
    <source>
        <dbReference type="SAM" id="MobiDB-lite"/>
    </source>
</evidence>
<dbReference type="GO" id="GO:0008170">
    <property type="term" value="F:N-methyltransferase activity"/>
    <property type="evidence" value="ECO:0007669"/>
    <property type="project" value="InterPro"/>
</dbReference>
<dbReference type="GO" id="GO:0015667">
    <property type="term" value="F:site-specific DNA-methyltransferase (cytosine-N4-specific) activity"/>
    <property type="evidence" value="ECO:0007669"/>
    <property type="project" value="UniProtKB-EC"/>
</dbReference>
<feature type="compositionally biased region" description="Basic and acidic residues" evidence="9">
    <location>
        <begin position="397"/>
        <end position="417"/>
    </location>
</feature>
<feature type="domain" description="DNA methylase N-4/N-6" evidence="10">
    <location>
        <begin position="65"/>
        <end position="372"/>
    </location>
</feature>
<comment type="similarity">
    <text evidence="1">Belongs to the N(4)/N(6)-methyltransferase family. N(4) subfamily.</text>
</comment>
<name>A0A936NAP4_9ACTN</name>
<comment type="catalytic activity">
    <reaction evidence="7">
        <text>a 2'-deoxycytidine in DNA + S-adenosyl-L-methionine = an N(4)-methyl-2'-deoxycytidine in DNA + S-adenosyl-L-homocysteine + H(+)</text>
        <dbReference type="Rhea" id="RHEA:16857"/>
        <dbReference type="Rhea" id="RHEA-COMP:11369"/>
        <dbReference type="Rhea" id="RHEA-COMP:13674"/>
        <dbReference type="ChEBI" id="CHEBI:15378"/>
        <dbReference type="ChEBI" id="CHEBI:57856"/>
        <dbReference type="ChEBI" id="CHEBI:59789"/>
        <dbReference type="ChEBI" id="CHEBI:85452"/>
        <dbReference type="ChEBI" id="CHEBI:137933"/>
        <dbReference type="EC" id="2.1.1.113"/>
    </reaction>
</comment>
<accession>A0A936NAP4</accession>
<evidence type="ECO:0000313" key="12">
    <source>
        <dbReference type="Proteomes" id="UP000727993"/>
    </source>
</evidence>
<evidence type="ECO:0000256" key="3">
    <source>
        <dbReference type="ARBA" id="ARBA00022679"/>
    </source>
</evidence>
<feature type="region of interest" description="Disordered" evidence="9">
    <location>
        <begin position="395"/>
        <end position="417"/>
    </location>
</feature>
<keyword evidence="6" id="KW-0238">DNA-binding</keyword>